<comment type="similarity">
    <text evidence="5">Belongs to the 4-toluene sulfonate uptake permease (TSUP) (TC 2.A.102) family.</text>
</comment>
<dbReference type="RefSeq" id="WP_165096558.1">
    <property type="nucleotide sequence ID" value="NZ_CP049056.1"/>
</dbReference>
<sequence length="275" mass="28488">MDQTIGELAVLVALLLVLGVVAGVLAGLLGVGGGIVIVPALFYVFIALDYPEATLMHVCVATSLATIVLTSMRSVASHNKKGAVDWPLLKSWAPYIAVGAVLGVIAADRLRSASLMIVFGVAAFVVALHMAFGRKNWRLGDAPPTGAARGGIATSVGFLSVLMGIGGGTFGVPLLTLFNLAVHRAVATAAGFGLIIAIPSTIGFIVSGWGEPLRPPFTLGYVSLPAFAIIVPMTVLCAPYGVKLAHSLNPRPLKLLFAFFLAVTALNMLRKALYG</sequence>
<dbReference type="Pfam" id="PF01925">
    <property type="entry name" value="TauE"/>
    <property type="match status" value="1"/>
</dbReference>
<keyword evidence="7" id="KW-1185">Reference proteome</keyword>
<keyword evidence="4 5" id="KW-0472">Membrane</keyword>
<feature type="transmembrane region" description="Helical" evidence="5">
    <location>
        <begin position="115"/>
        <end position="132"/>
    </location>
</feature>
<evidence type="ECO:0000313" key="6">
    <source>
        <dbReference type="EMBL" id="QIE55143.1"/>
    </source>
</evidence>
<keyword evidence="2 5" id="KW-0812">Transmembrane</keyword>
<organism evidence="6 7">
    <name type="scientific">Pikeienuella piscinae</name>
    <dbReference type="NCBI Taxonomy" id="2748098"/>
    <lineage>
        <taxon>Bacteria</taxon>
        <taxon>Pseudomonadati</taxon>
        <taxon>Pseudomonadota</taxon>
        <taxon>Alphaproteobacteria</taxon>
        <taxon>Rhodobacterales</taxon>
        <taxon>Paracoccaceae</taxon>
        <taxon>Pikeienuella</taxon>
    </lineage>
</organism>
<evidence type="ECO:0000256" key="3">
    <source>
        <dbReference type="ARBA" id="ARBA00022989"/>
    </source>
</evidence>
<dbReference type="Proteomes" id="UP000503336">
    <property type="component" value="Chromosome"/>
</dbReference>
<keyword evidence="5" id="KW-1003">Cell membrane</keyword>
<feature type="transmembrane region" description="Helical" evidence="5">
    <location>
        <begin position="92"/>
        <end position="108"/>
    </location>
</feature>
<protein>
    <recommendedName>
        <fullName evidence="5">Probable membrane transporter protein</fullName>
    </recommendedName>
</protein>
<name>A0A7L5BVM0_9RHOB</name>
<comment type="subcellular location">
    <subcellularLocation>
        <location evidence="5">Cell membrane</location>
        <topology evidence="5">Multi-pass membrane protein</topology>
    </subcellularLocation>
    <subcellularLocation>
        <location evidence="1">Membrane</location>
        <topology evidence="1">Multi-pass membrane protein</topology>
    </subcellularLocation>
</comment>
<evidence type="ECO:0000256" key="1">
    <source>
        <dbReference type="ARBA" id="ARBA00004141"/>
    </source>
</evidence>
<dbReference type="InterPro" id="IPR002781">
    <property type="entry name" value="TM_pro_TauE-like"/>
</dbReference>
<dbReference type="EMBL" id="CP049056">
    <property type="protein sequence ID" value="QIE55143.1"/>
    <property type="molecule type" value="Genomic_DNA"/>
</dbReference>
<feature type="transmembrane region" description="Helical" evidence="5">
    <location>
        <begin position="253"/>
        <end position="269"/>
    </location>
</feature>
<reference evidence="6 7" key="1">
    <citation type="submission" date="2020-02" db="EMBL/GenBank/DDBJ databases">
        <title>complete genome sequence of Rhodobacteraceae bacterium.</title>
        <authorList>
            <person name="Park J."/>
            <person name="Kim Y.-S."/>
            <person name="Kim K.-H."/>
        </authorList>
    </citation>
    <scope>NUCLEOTIDE SEQUENCE [LARGE SCALE GENOMIC DNA]</scope>
    <source>
        <strain evidence="6 7">RR4-56</strain>
    </source>
</reference>
<dbReference type="AlphaFoldDB" id="A0A7L5BVM0"/>
<evidence type="ECO:0000256" key="5">
    <source>
        <dbReference type="RuleBase" id="RU363041"/>
    </source>
</evidence>
<keyword evidence="3 5" id="KW-1133">Transmembrane helix</keyword>
<evidence type="ECO:0000256" key="2">
    <source>
        <dbReference type="ARBA" id="ARBA00022692"/>
    </source>
</evidence>
<feature type="transmembrane region" description="Helical" evidence="5">
    <location>
        <begin position="185"/>
        <end position="206"/>
    </location>
</feature>
<evidence type="ECO:0000313" key="7">
    <source>
        <dbReference type="Proteomes" id="UP000503336"/>
    </source>
</evidence>
<evidence type="ECO:0000256" key="4">
    <source>
        <dbReference type="ARBA" id="ARBA00023136"/>
    </source>
</evidence>
<accession>A0A7L5BVM0</accession>
<feature type="transmembrane region" description="Helical" evidence="5">
    <location>
        <begin position="55"/>
        <end position="72"/>
    </location>
</feature>
<dbReference type="GO" id="GO:0005886">
    <property type="term" value="C:plasma membrane"/>
    <property type="evidence" value="ECO:0007669"/>
    <property type="project" value="UniProtKB-SubCell"/>
</dbReference>
<feature type="transmembrane region" description="Helical" evidence="5">
    <location>
        <begin position="218"/>
        <end position="241"/>
    </location>
</feature>
<feature type="transmembrane region" description="Helical" evidence="5">
    <location>
        <begin position="152"/>
        <end position="178"/>
    </location>
</feature>
<dbReference type="PANTHER" id="PTHR43483">
    <property type="entry name" value="MEMBRANE TRANSPORTER PROTEIN HI_0806-RELATED"/>
    <property type="match status" value="1"/>
</dbReference>
<proteinExistence type="inferred from homology"/>
<gene>
    <name evidence="6" type="ORF">G5B40_06565</name>
</gene>
<feature type="transmembrane region" description="Helical" evidence="5">
    <location>
        <begin position="32"/>
        <end position="48"/>
    </location>
</feature>
<dbReference type="PANTHER" id="PTHR43483:SF3">
    <property type="entry name" value="MEMBRANE TRANSPORTER PROTEIN HI_0806-RELATED"/>
    <property type="match status" value="1"/>
</dbReference>
<dbReference type="KEGG" id="hdh:G5B40_06565"/>